<keyword evidence="4 8" id="KW-0560">Oxidoreductase</keyword>
<dbReference type="SUPFAM" id="SSF48264">
    <property type="entry name" value="Cytochrome P450"/>
    <property type="match status" value="1"/>
</dbReference>
<dbReference type="PRINTS" id="PR00463">
    <property type="entry name" value="EP450I"/>
</dbReference>
<dbReference type="FunFam" id="1.10.630.10:FF:000081">
    <property type="entry name" value="Cytochrome P450 CYP81N5"/>
    <property type="match status" value="1"/>
</dbReference>
<keyword evidence="9" id="KW-1133">Transmembrane helix</keyword>
<dbReference type="GO" id="GO:0005506">
    <property type="term" value="F:iron ion binding"/>
    <property type="evidence" value="ECO:0007669"/>
    <property type="project" value="InterPro"/>
</dbReference>
<sequence>MESCYYLFLLFCFSMFFVIKLLFHRNPKLPPSPFSLPVIGHLHLLKEPLYQSLRTLSSKHGPILFLKFGCHPAIVVSSPSAIEECFTKNDILFANRPKSMAAYHLTYNYTAFVWAPYGHLWRDLRRFTVIEIFSSRSLHRSSAIRGEEVRCLLRQLFKASAAGTRKVELKFLLSLLTTNVVMRMAAGKRCVEEDVANTEMGKRLFQEFKDVFPPVLMMNVCDFVPMLRLIGYKGIEKSMIKLKEKRDKFLQDLLDYVRLKRANPCLKAAESSSEEFKSLTEILLSLQDSEPEFYTEEVIKSTILILFVAGTETSTSTLEWAMSLLLNHPETLQKVQKEIDNYVGHERLLDDTDLVKLPYLRCVIKETLRLYPPAPMLLPHSASEISTVGGYEIPQGTMLLVNAWAVHRDPKVWDEPHDFKPERFEAFAVEQEGFKFLPFGIGRRACPGSNMAMRMVSLALGSLIQCFQWEKVKLEEDMTISSLRPIFSKAKPLEALCTPRQNLIKILSHM</sequence>
<dbReference type="InterPro" id="IPR002401">
    <property type="entry name" value="Cyt_P450_E_grp-I"/>
</dbReference>
<evidence type="ECO:0000256" key="2">
    <source>
        <dbReference type="ARBA" id="ARBA00022617"/>
    </source>
</evidence>
<dbReference type="EMBL" id="GGEC01074306">
    <property type="protein sequence ID" value="MBX54790.1"/>
    <property type="molecule type" value="Transcribed_RNA"/>
</dbReference>
<evidence type="ECO:0000256" key="5">
    <source>
        <dbReference type="ARBA" id="ARBA00023004"/>
    </source>
</evidence>
<dbReference type="InterPro" id="IPR017972">
    <property type="entry name" value="Cyt_P450_CS"/>
</dbReference>
<proteinExistence type="inferred from homology"/>
<protein>
    <submittedName>
        <fullName evidence="10">Cytochrome P450 81D11-like</fullName>
    </submittedName>
</protein>
<keyword evidence="6 8" id="KW-0503">Monooxygenase</keyword>
<dbReference type="GO" id="GO:0016705">
    <property type="term" value="F:oxidoreductase activity, acting on paired donors, with incorporation or reduction of molecular oxygen"/>
    <property type="evidence" value="ECO:0007669"/>
    <property type="project" value="InterPro"/>
</dbReference>
<feature type="transmembrane region" description="Helical" evidence="9">
    <location>
        <begin position="6"/>
        <end position="23"/>
    </location>
</feature>
<keyword evidence="9" id="KW-0472">Membrane</keyword>
<dbReference type="Pfam" id="PF00067">
    <property type="entry name" value="p450"/>
    <property type="match status" value="1"/>
</dbReference>
<feature type="binding site" description="axial binding residue" evidence="7">
    <location>
        <position position="446"/>
    </location>
    <ligand>
        <name>heme</name>
        <dbReference type="ChEBI" id="CHEBI:30413"/>
    </ligand>
    <ligandPart>
        <name>Fe</name>
        <dbReference type="ChEBI" id="CHEBI:18248"/>
    </ligandPart>
</feature>
<evidence type="ECO:0000256" key="9">
    <source>
        <dbReference type="SAM" id="Phobius"/>
    </source>
</evidence>
<evidence type="ECO:0000256" key="7">
    <source>
        <dbReference type="PIRSR" id="PIRSR602401-1"/>
    </source>
</evidence>
<dbReference type="PANTHER" id="PTHR47947">
    <property type="entry name" value="CYTOCHROME P450 82C3-RELATED"/>
    <property type="match status" value="1"/>
</dbReference>
<dbReference type="Gene3D" id="1.10.630.10">
    <property type="entry name" value="Cytochrome P450"/>
    <property type="match status" value="1"/>
</dbReference>
<accession>A0A2P2PJ51</accession>
<dbReference type="InterPro" id="IPR050651">
    <property type="entry name" value="Plant_Cytochrome_P450_Monoox"/>
</dbReference>
<dbReference type="InterPro" id="IPR001128">
    <property type="entry name" value="Cyt_P450"/>
</dbReference>
<keyword evidence="5 7" id="KW-0408">Iron</keyword>
<evidence type="ECO:0000313" key="10">
    <source>
        <dbReference type="EMBL" id="MBX54790.1"/>
    </source>
</evidence>
<dbReference type="PROSITE" id="PS00086">
    <property type="entry name" value="CYTOCHROME_P450"/>
    <property type="match status" value="1"/>
</dbReference>
<keyword evidence="3 7" id="KW-0479">Metal-binding</keyword>
<keyword evidence="2 7" id="KW-0349">Heme</keyword>
<evidence type="ECO:0000256" key="3">
    <source>
        <dbReference type="ARBA" id="ARBA00022723"/>
    </source>
</evidence>
<organism evidence="10">
    <name type="scientific">Rhizophora mucronata</name>
    <name type="common">Asiatic mangrove</name>
    <dbReference type="NCBI Taxonomy" id="61149"/>
    <lineage>
        <taxon>Eukaryota</taxon>
        <taxon>Viridiplantae</taxon>
        <taxon>Streptophyta</taxon>
        <taxon>Embryophyta</taxon>
        <taxon>Tracheophyta</taxon>
        <taxon>Spermatophyta</taxon>
        <taxon>Magnoliopsida</taxon>
        <taxon>eudicotyledons</taxon>
        <taxon>Gunneridae</taxon>
        <taxon>Pentapetalae</taxon>
        <taxon>rosids</taxon>
        <taxon>fabids</taxon>
        <taxon>Malpighiales</taxon>
        <taxon>Rhizophoraceae</taxon>
        <taxon>Rhizophora</taxon>
    </lineage>
</organism>
<dbReference type="AlphaFoldDB" id="A0A2P2PJ51"/>
<dbReference type="PRINTS" id="PR00385">
    <property type="entry name" value="P450"/>
</dbReference>
<dbReference type="PANTHER" id="PTHR47947:SF13">
    <property type="entry name" value="CYTOCHROME P450, FAMILY 81, SUBFAMILY K, POLYPEPTIDE 1-RELATED"/>
    <property type="match status" value="1"/>
</dbReference>
<comment type="cofactor">
    <cofactor evidence="7">
        <name>heme</name>
        <dbReference type="ChEBI" id="CHEBI:30413"/>
    </cofactor>
</comment>
<dbReference type="GO" id="GO:0004497">
    <property type="term" value="F:monooxygenase activity"/>
    <property type="evidence" value="ECO:0007669"/>
    <property type="project" value="UniProtKB-KW"/>
</dbReference>
<name>A0A2P2PJ51_RHIMU</name>
<dbReference type="CDD" id="cd20653">
    <property type="entry name" value="CYP81"/>
    <property type="match status" value="1"/>
</dbReference>
<dbReference type="GO" id="GO:0020037">
    <property type="term" value="F:heme binding"/>
    <property type="evidence" value="ECO:0007669"/>
    <property type="project" value="InterPro"/>
</dbReference>
<dbReference type="InterPro" id="IPR036396">
    <property type="entry name" value="Cyt_P450_sf"/>
</dbReference>
<keyword evidence="9" id="KW-0812">Transmembrane</keyword>
<evidence type="ECO:0000256" key="1">
    <source>
        <dbReference type="ARBA" id="ARBA00010617"/>
    </source>
</evidence>
<evidence type="ECO:0000256" key="8">
    <source>
        <dbReference type="RuleBase" id="RU000461"/>
    </source>
</evidence>
<evidence type="ECO:0000256" key="4">
    <source>
        <dbReference type="ARBA" id="ARBA00023002"/>
    </source>
</evidence>
<reference evidence="10" key="1">
    <citation type="submission" date="2018-02" db="EMBL/GenBank/DDBJ databases">
        <title>Rhizophora mucronata_Transcriptome.</title>
        <authorList>
            <person name="Meera S.P."/>
            <person name="Sreeshan A."/>
            <person name="Augustine A."/>
        </authorList>
    </citation>
    <scope>NUCLEOTIDE SEQUENCE</scope>
    <source>
        <tissue evidence="10">Leaf</tissue>
    </source>
</reference>
<comment type="similarity">
    <text evidence="1 8">Belongs to the cytochrome P450 family.</text>
</comment>
<evidence type="ECO:0000256" key="6">
    <source>
        <dbReference type="ARBA" id="ARBA00023033"/>
    </source>
</evidence>